<evidence type="ECO:0000313" key="2">
    <source>
        <dbReference type="EMBL" id="GEN56190.1"/>
    </source>
</evidence>
<keyword evidence="1" id="KW-0812">Transmembrane</keyword>
<gene>
    <name evidence="2" type="ORF">HAL01_06540</name>
</gene>
<accession>A0A511WZS6</accession>
<dbReference type="Proteomes" id="UP000321400">
    <property type="component" value="Unassembled WGS sequence"/>
</dbReference>
<keyword evidence="1" id="KW-1133">Transmembrane helix</keyword>
<name>A0A511WZS6_9BACI</name>
<protein>
    <recommendedName>
        <fullName evidence="4">Glycosyltransferase 2-like domain-containing protein</fullName>
    </recommendedName>
</protein>
<feature type="transmembrane region" description="Helical" evidence="1">
    <location>
        <begin position="75"/>
        <end position="104"/>
    </location>
</feature>
<comment type="caution">
    <text evidence="2">The sequence shown here is derived from an EMBL/GenBank/DDBJ whole genome shotgun (WGS) entry which is preliminary data.</text>
</comment>
<keyword evidence="1" id="KW-0472">Membrane</keyword>
<dbReference type="OrthoDB" id="9800276at2"/>
<evidence type="ECO:0000256" key="1">
    <source>
        <dbReference type="SAM" id="Phobius"/>
    </source>
</evidence>
<reference evidence="2 3" key="1">
    <citation type="submission" date="2019-07" db="EMBL/GenBank/DDBJ databases">
        <title>Whole genome shotgun sequence of Halolactibacillus alkaliphilus NBRC 103919.</title>
        <authorList>
            <person name="Hosoyama A."/>
            <person name="Uohara A."/>
            <person name="Ohji S."/>
            <person name="Ichikawa N."/>
        </authorList>
    </citation>
    <scope>NUCLEOTIDE SEQUENCE [LARGE SCALE GENOMIC DNA]</scope>
    <source>
        <strain evidence="2 3">NBRC 103919</strain>
    </source>
</reference>
<keyword evidence="3" id="KW-1185">Reference proteome</keyword>
<dbReference type="EMBL" id="BJYE01000006">
    <property type="protein sequence ID" value="GEN56190.1"/>
    <property type="molecule type" value="Genomic_DNA"/>
</dbReference>
<dbReference type="STRING" id="442899.SAMN05720591_104120"/>
<dbReference type="RefSeq" id="WP_089800164.1">
    <property type="nucleotide sequence ID" value="NZ_BJYE01000006.1"/>
</dbReference>
<dbReference type="AlphaFoldDB" id="A0A511WZS6"/>
<evidence type="ECO:0008006" key="4">
    <source>
        <dbReference type="Google" id="ProtNLM"/>
    </source>
</evidence>
<sequence>MIKKSSYLLAGGHEAIKDSMVDDMSLMRAQKLHHQPVRLLKVDDMVEMRMYTNACAVWRGFSKNMFSIMQKNTRVLLVLCSYYFIIFLAPFCLVGSVPFIYILISYCLMVLMKGVIDRKNGLPMWVSFFIPLSVLITIGIGIDSMYKSVTHKGYVWKGRRYE</sequence>
<proteinExistence type="predicted"/>
<evidence type="ECO:0000313" key="3">
    <source>
        <dbReference type="Proteomes" id="UP000321400"/>
    </source>
</evidence>
<feature type="transmembrane region" description="Helical" evidence="1">
    <location>
        <begin position="124"/>
        <end position="142"/>
    </location>
</feature>
<organism evidence="2 3">
    <name type="scientific">Halolactibacillus alkaliphilus</name>
    <dbReference type="NCBI Taxonomy" id="442899"/>
    <lineage>
        <taxon>Bacteria</taxon>
        <taxon>Bacillati</taxon>
        <taxon>Bacillota</taxon>
        <taxon>Bacilli</taxon>
        <taxon>Bacillales</taxon>
        <taxon>Bacillaceae</taxon>
        <taxon>Halolactibacillus</taxon>
    </lineage>
</organism>